<evidence type="ECO:0000313" key="4">
    <source>
        <dbReference type="Proteomes" id="UP000274695"/>
    </source>
</evidence>
<protein>
    <recommendedName>
        <fullName evidence="2">Putative Flp pilus-assembly TadG-like N-terminal domain-containing protein</fullName>
    </recommendedName>
</protein>
<dbReference type="Proteomes" id="UP000274695">
    <property type="component" value="Unassembled WGS sequence"/>
</dbReference>
<feature type="transmembrane region" description="Helical" evidence="1">
    <location>
        <begin position="21"/>
        <end position="45"/>
    </location>
</feature>
<keyword evidence="1" id="KW-0472">Membrane</keyword>
<dbReference type="Pfam" id="PF13400">
    <property type="entry name" value="Tad"/>
    <property type="match status" value="1"/>
</dbReference>
<proteinExistence type="predicted"/>
<evidence type="ECO:0000259" key="2">
    <source>
        <dbReference type="Pfam" id="PF13400"/>
    </source>
</evidence>
<dbReference type="RefSeq" id="WP_123182380.1">
    <property type="nucleotide sequence ID" value="NZ_RHGB01000008.1"/>
</dbReference>
<dbReference type="EMBL" id="RHGB01000008">
    <property type="protein sequence ID" value="RNL64572.1"/>
    <property type="molecule type" value="Genomic_DNA"/>
</dbReference>
<comment type="caution">
    <text evidence="3">The sequence shown here is derived from an EMBL/GenBank/DDBJ whole genome shotgun (WGS) entry which is preliminary data.</text>
</comment>
<feature type="domain" description="Putative Flp pilus-assembly TadG-like N-terminal" evidence="2">
    <location>
        <begin position="17"/>
        <end position="60"/>
    </location>
</feature>
<evidence type="ECO:0000256" key="1">
    <source>
        <dbReference type="SAM" id="Phobius"/>
    </source>
</evidence>
<sequence length="580" mass="61216">MNTQRPSSNRSHHSQRGVATIFAVIMMLSLLAFLAVVTDTGRLYLQKRDLQKNADLAALETALRYCRDQTMVDEDLDTAALNVITRNNFSGNLDEEDGNATVNATLNGNAVTVDLAYIIPASLFEQILSGHDDINLTARATAKACEPTAQLAIRSGLVSLDDGIVNNLLGEILGVSLSVANWENLLNANINLLSLFDNIIADDVANISLSAGEYTELLNANISLSDLFEIATDVLPAEEQAASLVLNSLATEVPGSEISLGQLINVATDDEYAGLNSEINIFDLVQGSIQLAGKDNAIGVIQNIDILGLANADVKISAIQPPVLSSIGNPASDDISVKTSQIEALVGLSLDLGLESLGLPNLVDIDTELDIIITAGNANATVVKNSQICTSEEKSLESTINTSAVTLEIGRDTGTSTLAPAKIAELRLLGISVVAVNLTAQAHIGTNQHDEPIAHTQEPPAHYLPDICTASMLLENCEDFQRSFEPSGDLNQLVVFDDISVTTEILPGANLGVVSLLINGLLSGVTNLVVIPLTASLDGVLSNLLFPIINALLNSLGINLAYAELGAALTCENDSVRLTN</sequence>
<keyword evidence="1" id="KW-0812">Transmembrane</keyword>
<keyword evidence="4" id="KW-1185">Reference proteome</keyword>
<name>A0ABX9W311_9GAMM</name>
<keyword evidence="1" id="KW-1133">Transmembrane helix</keyword>
<accession>A0ABX9W311</accession>
<gene>
    <name evidence="3" type="ORF">D0911_09165</name>
</gene>
<evidence type="ECO:0000313" key="3">
    <source>
        <dbReference type="EMBL" id="RNL64572.1"/>
    </source>
</evidence>
<organism evidence="3 4">
    <name type="scientific">Zhongshania marina</name>
    <dbReference type="NCBI Taxonomy" id="2304603"/>
    <lineage>
        <taxon>Bacteria</taxon>
        <taxon>Pseudomonadati</taxon>
        <taxon>Pseudomonadota</taxon>
        <taxon>Gammaproteobacteria</taxon>
        <taxon>Cellvibrionales</taxon>
        <taxon>Spongiibacteraceae</taxon>
        <taxon>Zhongshania</taxon>
    </lineage>
</organism>
<dbReference type="InterPro" id="IPR028087">
    <property type="entry name" value="Tad_N"/>
</dbReference>
<reference evidence="3 4" key="1">
    <citation type="submission" date="2018-10" db="EMBL/GenBank/DDBJ databases">
        <title>Draft genome sequence of Zhongshania sp. DSW25-10.</title>
        <authorList>
            <person name="Oh J."/>
        </authorList>
    </citation>
    <scope>NUCLEOTIDE SEQUENCE [LARGE SCALE GENOMIC DNA]</scope>
    <source>
        <strain evidence="3 4">DSW25-10</strain>
    </source>
</reference>